<comment type="similarity">
    <text evidence="2">Belongs to the CRISPR-associated Csm2 family.</text>
</comment>
<name>A0A2X4RDJ9_HAEHA</name>
<gene>
    <name evidence="7" type="ORF">NCTC10839_01003</name>
</gene>
<dbReference type="GeneID" id="56957593"/>
<evidence type="ECO:0000313" key="7">
    <source>
        <dbReference type="EMBL" id="SQH97108.1"/>
    </source>
</evidence>
<dbReference type="GO" id="GO:0003723">
    <property type="term" value="F:RNA binding"/>
    <property type="evidence" value="ECO:0007669"/>
    <property type="project" value="UniProtKB-KW"/>
</dbReference>
<evidence type="ECO:0000256" key="2">
    <source>
        <dbReference type="ARBA" id="ARBA00006896"/>
    </source>
</evidence>
<dbReference type="GO" id="GO:0051607">
    <property type="term" value="P:defense response to virus"/>
    <property type="evidence" value="ECO:0007669"/>
    <property type="project" value="UniProtKB-KW"/>
</dbReference>
<dbReference type="InterPro" id="IPR010149">
    <property type="entry name" value="CRISPR-assoc_prot_Csm2_III-A"/>
</dbReference>
<sequence length="155" mass="18262">MFNYEDIDLNDDNNLIIFSKIAEDAAKHIYYENNKLAKSNKSTQIRKFYDELCMWENKVNSVNLNSINKEEKEQKRKDSFQQYAPFIYMMKAKVAYSQARKSGGATLVNENFSKVFNQCIDQIKDHKTLRRAKLFMEAVIGFYKLEESKKGKQND</sequence>
<proteinExistence type="inferred from homology"/>
<keyword evidence="4" id="KW-0694">RNA-binding</keyword>
<dbReference type="NCBIfam" id="TIGR01870">
    <property type="entry name" value="cas_TM1810_Csm2"/>
    <property type="match status" value="1"/>
</dbReference>
<evidence type="ECO:0000256" key="5">
    <source>
        <dbReference type="ARBA" id="ARBA00023118"/>
    </source>
</evidence>
<dbReference type="AlphaFoldDB" id="A0A2X4RDJ9"/>
<evidence type="ECO:0000256" key="6">
    <source>
        <dbReference type="ARBA" id="ARBA00031723"/>
    </source>
</evidence>
<evidence type="ECO:0000256" key="3">
    <source>
        <dbReference type="ARBA" id="ARBA00016118"/>
    </source>
</evidence>
<dbReference type="Pfam" id="PF03750">
    <property type="entry name" value="Csm2_III-A"/>
    <property type="match status" value="1"/>
</dbReference>
<dbReference type="EMBL" id="LS483458">
    <property type="protein sequence ID" value="SQH97108.1"/>
    <property type="molecule type" value="Genomic_DNA"/>
</dbReference>
<reference evidence="7 8" key="1">
    <citation type="submission" date="2018-06" db="EMBL/GenBank/DDBJ databases">
        <authorList>
            <consortium name="Pathogen Informatics"/>
            <person name="Doyle S."/>
        </authorList>
    </citation>
    <scope>NUCLEOTIDE SEQUENCE [LARGE SCALE GENOMIC DNA]</scope>
    <source>
        <strain evidence="7 8">NCTC10839</strain>
    </source>
</reference>
<evidence type="ECO:0000256" key="4">
    <source>
        <dbReference type="ARBA" id="ARBA00022884"/>
    </source>
</evidence>
<evidence type="ECO:0000313" key="8">
    <source>
        <dbReference type="Proteomes" id="UP000248808"/>
    </source>
</evidence>
<dbReference type="KEGG" id="hhz:NCTC10839_01003"/>
<evidence type="ECO:0000256" key="1">
    <source>
        <dbReference type="ARBA" id="ARBA00003640"/>
    </source>
</evidence>
<keyword evidence="5" id="KW-0051">Antiviral defense</keyword>
<dbReference type="Proteomes" id="UP000248808">
    <property type="component" value="Chromosome 1"/>
</dbReference>
<dbReference type="RefSeq" id="WP_111696517.1">
    <property type="nucleotide sequence ID" value="NZ_LS483458.1"/>
</dbReference>
<organism evidence="7 8">
    <name type="scientific">Haemophilus haemolyticus</name>
    <dbReference type="NCBI Taxonomy" id="726"/>
    <lineage>
        <taxon>Bacteria</taxon>
        <taxon>Pseudomonadati</taxon>
        <taxon>Pseudomonadota</taxon>
        <taxon>Gammaproteobacteria</taxon>
        <taxon>Pasteurellales</taxon>
        <taxon>Pasteurellaceae</taxon>
        <taxon>Haemophilus</taxon>
    </lineage>
</organism>
<protein>
    <recommendedName>
        <fullName evidence="3">CRISPR system Cms protein Csm2</fullName>
    </recommendedName>
    <alternativeName>
        <fullName evidence="6">CRISPR type III A-associated protein Csm2</fullName>
    </alternativeName>
</protein>
<comment type="function">
    <text evidence="1">This subunit may be involved in monitoring complementarity of crRNA and target RNA.</text>
</comment>
<accession>A0A2X4RDJ9</accession>